<reference evidence="10" key="1">
    <citation type="submission" date="2023-06" db="EMBL/GenBank/DDBJ databases">
        <title>Genome-scale phylogeny and comparative genomics of the fungal order Sordariales.</title>
        <authorList>
            <consortium name="Lawrence Berkeley National Laboratory"/>
            <person name="Hensen N."/>
            <person name="Bonometti L."/>
            <person name="Westerberg I."/>
            <person name="Brannstrom I.O."/>
            <person name="Guillou S."/>
            <person name="Cros-Aarteil S."/>
            <person name="Calhoun S."/>
            <person name="Haridas S."/>
            <person name="Kuo A."/>
            <person name="Mondo S."/>
            <person name="Pangilinan J."/>
            <person name="Riley R."/>
            <person name="Labutti K."/>
            <person name="Andreopoulos B."/>
            <person name="Lipzen A."/>
            <person name="Chen C."/>
            <person name="Yanf M."/>
            <person name="Daum C."/>
            <person name="Ng V."/>
            <person name="Clum A."/>
            <person name="Steindorff A."/>
            <person name="Ohm R."/>
            <person name="Martin F."/>
            <person name="Silar P."/>
            <person name="Natvig D."/>
            <person name="Lalanne C."/>
            <person name="Gautier V."/>
            <person name="Ament-Velasquez S.L."/>
            <person name="Kruys A."/>
            <person name="Hutchinson M.I."/>
            <person name="Powell A.J."/>
            <person name="Barry K."/>
            <person name="Miller A.N."/>
            <person name="Grigoriev I.V."/>
            <person name="Debuchy R."/>
            <person name="Gladieux P."/>
            <person name="Thoren M.H."/>
            <person name="Johannesson H."/>
        </authorList>
    </citation>
    <scope>NUCLEOTIDE SEQUENCE</scope>
    <source>
        <strain evidence="10">PSN4</strain>
    </source>
</reference>
<keyword evidence="4 9" id="KW-0812">Transmembrane</keyword>
<feature type="transmembrane region" description="Helical" evidence="9">
    <location>
        <begin position="285"/>
        <end position="307"/>
    </location>
</feature>
<keyword evidence="11" id="KW-1185">Reference proteome</keyword>
<evidence type="ECO:0000256" key="3">
    <source>
        <dbReference type="ARBA" id="ARBA00022448"/>
    </source>
</evidence>
<dbReference type="GO" id="GO:0015031">
    <property type="term" value="P:protein transport"/>
    <property type="evidence" value="ECO:0007669"/>
    <property type="project" value="UniProtKB-KW"/>
</dbReference>
<feature type="transmembrane region" description="Helical" evidence="9">
    <location>
        <begin position="569"/>
        <end position="591"/>
    </location>
</feature>
<evidence type="ECO:0000256" key="1">
    <source>
        <dbReference type="ARBA" id="ARBA00004141"/>
    </source>
</evidence>
<feature type="transmembrane region" description="Helical" evidence="9">
    <location>
        <begin position="410"/>
        <end position="430"/>
    </location>
</feature>
<feature type="transmembrane region" description="Helical" evidence="9">
    <location>
        <begin position="693"/>
        <end position="713"/>
    </location>
</feature>
<evidence type="ECO:0000313" key="11">
    <source>
        <dbReference type="Proteomes" id="UP001239445"/>
    </source>
</evidence>
<protein>
    <submittedName>
        <fullName evidence="10">OPT oligopeptide transporter protein-domain-containing protein</fullName>
    </submittedName>
</protein>
<dbReference type="EMBL" id="MU839827">
    <property type="protein sequence ID" value="KAK1760196.1"/>
    <property type="molecule type" value="Genomic_DNA"/>
</dbReference>
<dbReference type="AlphaFoldDB" id="A0AAJ0F9G4"/>
<evidence type="ECO:0000256" key="6">
    <source>
        <dbReference type="ARBA" id="ARBA00022927"/>
    </source>
</evidence>
<dbReference type="NCBIfam" id="TIGR00728">
    <property type="entry name" value="OPT_sfam"/>
    <property type="match status" value="1"/>
</dbReference>
<feature type="transmembrane region" description="Helical" evidence="9">
    <location>
        <begin position="799"/>
        <end position="820"/>
    </location>
</feature>
<dbReference type="Pfam" id="PF03169">
    <property type="entry name" value="OPT"/>
    <property type="match status" value="1"/>
</dbReference>
<evidence type="ECO:0000313" key="10">
    <source>
        <dbReference type="EMBL" id="KAK1760196.1"/>
    </source>
</evidence>
<keyword evidence="5" id="KW-0571">Peptide transport</keyword>
<dbReference type="Proteomes" id="UP001239445">
    <property type="component" value="Unassembled WGS sequence"/>
</dbReference>
<keyword evidence="6" id="KW-0653">Protein transport</keyword>
<feature type="transmembrane region" description="Helical" evidence="9">
    <location>
        <begin position="719"/>
        <end position="739"/>
    </location>
</feature>
<evidence type="ECO:0000256" key="2">
    <source>
        <dbReference type="ARBA" id="ARBA00008807"/>
    </source>
</evidence>
<dbReference type="NCBIfam" id="TIGR00727">
    <property type="entry name" value="ISP4_OPT"/>
    <property type="match status" value="1"/>
</dbReference>
<dbReference type="InterPro" id="IPR004648">
    <property type="entry name" value="Oligpept_transpt"/>
</dbReference>
<keyword evidence="8 9" id="KW-0472">Membrane</keyword>
<evidence type="ECO:0000256" key="8">
    <source>
        <dbReference type="ARBA" id="ARBA00023136"/>
    </source>
</evidence>
<keyword evidence="7 9" id="KW-1133">Transmembrane helix</keyword>
<evidence type="ECO:0000256" key="9">
    <source>
        <dbReference type="SAM" id="Phobius"/>
    </source>
</evidence>
<feature type="transmembrane region" description="Helical" evidence="9">
    <location>
        <begin position="479"/>
        <end position="498"/>
    </location>
</feature>
<feature type="transmembrane region" description="Helical" evidence="9">
    <location>
        <begin position="328"/>
        <end position="344"/>
    </location>
</feature>
<accession>A0AAJ0F9G4</accession>
<dbReference type="GO" id="GO:0035673">
    <property type="term" value="F:oligopeptide transmembrane transporter activity"/>
    <property type="evidence" value="ECO:0007669"/>
    <property type="project" value="InterPro"/>
</dbReference>
<evidence type="ECO:0000256" key="7">
    <source>
        <dbReference type="ARBA" id="ARBA00022989"/>
    </source>
</evidence>
<feature type="transmembrane region" description="Helical" evidence="9">
    <location>
        <begin position="151"/>
        <end position="171"/>
    </location>
</feature>
<feature type="transmembrane region" description="Helical" evidence="9">
    <location>
        <begin position="652"/>
        <end position="672"/>
    </location>
</feature>
<evidence type="ECO:0000256" key="5">
    <source>
        <dbReference type="ARBA" id="ARBA00022856"/>
    </source>
</evidence>
<evidence type="ECO:0000256" key="4">
    <source>
        <dbReference type="ARBA" id="ARBA00022692"/>
    </source>
</evidence>
<comment type="similarity">
    <text evidence="2">Belongs to the oligopeptide OPT transporter family.</text>
</comment>
<dbReference type="PANTHER" id="PTHR22601">
    <property type="entry name" value="ISP4 LIKE PROTEIN"/>
    <property type="match status" value="1"/>
</dbReference>
<organism evidence="10 11">
    <name type="scientific">Echria macrotheca</name>
    <dbReference type="NCBI Taxonomy" id="438768"/>
    <lineage>
        <taxon>Eukaryota</taxon>
        <taxon>Fungi</taxon>
        <taxon>Dikarya</taxon>
        <taxon>Ascomycota</taxon>
        <taxon>Pezizomycotina</taxon>
        <taxon>Sordariomycetes</taxon>
        <taxon>Sordariomycetidae</taxon>
        <taxon>Sordariales</taxon>
        <taxon>Schizotheciaceae</taxon>
        <taxon>Echria</taxon>
    </lineage>
</organism>
<keyword evidence="3" id="KW-0813">Transport</keyword>
<feature type="transmembrane region" description="Helical" evidence="9">
    <location>
        <begin position="542"/>
        <end position="562"/>
    </location>
</feature>
<feature type="transmembrane region" description="Helical" evidence="9">
    <location>
        <begin position="755"/>
        <end position="779"/>
    </location>
</feature>
<dbReference type="GO" id="GO:0016020">
    <property type="term" value="C:membrane"/>
    <property type="evidence" value="ECO:0007669"/>
    <property type="project" value="UniProtKB-SubCell"/>
</dbReference>
<comment type="subcellular location">
    <subcellularLocation>
        <location evidence="1">Membrane</location>
        <topology evidence="1">Multi-pass membrane protein</topology>
    </subcellularLocation>
</comment>
<feature type="transmembrane region" description="Helical" evidence="9">
    <location>
        <begin position="261"/>
        <end position="279"/>
    </location>
</feature>
<gene>
    <name evidence="10" type="ORF">QBC47DRAFT_419126</name>
</gene>
<dbReference type="InterPro" id="IPR004813">
    <property type="entry name" value="OPT"/>
</dbReference>
<comment type="caution">
    <text evidence="10">The sequence shown here is derived from an EMBL/GenBank/DDBJ whole genome shotgun (WGS) entry which is preliminary data.</text>
</comment>
<proteinExistence type="inferred from homology"/>
<name>A0AAJ0F9G4_9PEZI</name>
<sequence>MASEMEKDLGTRPPSVDAAMNVTVEKVSRRSSAKTEDMPLDRLVEFDLNMTEADLYEARTIADQMSLDEVRLLMENVLKIHERDPNFPQSVIDKIKEFLGTQDIFDNPDKYAELIYEVKLEAALITNNSPYSEVRSVVDNHDDPTLPSSTFRVWFIGLLFSAILAAVNQLFSIRMPQIGVASNVAQLLAYPFGKLLDHVLPDWGFTLYGVRHSLNPGPFTRKEHMLITIMANVASGTPYTNNIIWIQYLKRYFNQPYAGRFAYQILVALSTNLIGYGMAGVTRRFLVYPVYCVWPASLSTIALNTAFHSRENEPVEGPGGRIFRISRYKFFLLAMAAMFVYFWFPDNLFLALSKFSWITWIAPTSVALTAVAGFNNGLGFNPWPTFDWNNLGFNGPDPLMVPWFSTANRFLGSLISAFVILGVWFSNSFYTGYLPINDNHVYDNTASPYNVSLALDEKGWLDPAKYEAYSPAYLCAGNLVVYLFFFAVYPAILMHIILNHRYEVATGFKNLVGGLRRGRTEMPKYTDIHNRLMSKYAEAPEWWYMVLLAVSIACGIAGLACFDTYTTPGVIFFGIALCAVFVVPIGIVAAITGMEVTLNVLAEFIGGSLGQGNSLSMNYFKTYGQVTPDLAISFANDLKLAHYVKIPPRQTFMAQVVATVVSTFICTGILNYQMNEIPHVCTREAPDNMSCPGINTFFTASVLWGTIGPQRVFGTGGQYTILMIGWPLGVLVSLGIWFLQRRLPQQKWLRQIHPVLILLGGLIWAPYNLSYAIPSVWIGWLSWIWCKNRFLGFWSKYNFVLSAAFTTGISLAGTVILFALEMQGVELKWWGNDVVSRGCEGDFCVLKTLGPGEYFGPGPGQFH</sequence>